<proteinExistence type="predicted"/>
<evidence type="ECO:0000313" key="3">
    <source>
        <dbReference type="Proteomes" id="UP000191931"/>
    </source>
</evidence>
<dbReference type="RefSeq" id="WP_080802162.1">
    <property type="nucleotide sequence ID" value="NZ_LT828543.1"/>
</dbReference>
<keyword evidence="1" id="KW-0472">Membrane</keyword>
<dbReference type="Proteomes" id="UP000191931">
    <property type="component" value="Unassembled WGS sequence"/>
</dbReference>
<dbReference type="EMBL" id="FWEV01000316">
    <property type="protein sequence ID" value="SLM32411.1"/>
    <property type="molecule type" value="Genomic_DNA"/>
</dbReference>
<keyword evidence="1" id="KW-1133">Transmembrane helix</keyword>
<keyword evidence="3" id="KW-1185">Reference proteome</keyword>
<dbReference type="AlphaFoldDB" id="A0A1W1HIS5"/>
<keyword evidence="1" id="KW-0812">Transmembrane</keyword>
<accession>A0A1W1HIS5</accession>
<dbReference type="STRING" id="1246637.MTBBW1_710011"/>
<dbReference type="OrthoDB" id="5432367at2"/>
<evidence type="ECO:0000313" key="2">
    <source>
        <dbReference type="EMBL" id="SLM32411.1"/>
    </source>
</evidence>
<gene>
    <name evidence="2" type="ORF">MTBBW1_710011</name>
</gene>
<name>A0A1W1HIS5_9BACT</name>
<feature type="transmembrane region" description="Helical" evidence="1">
    <location>
        <begin position="129"/>
        <end position="146"/>
    </location>
</feature>
<evidence type="ECO:0000256" key="1">
    <source>
        <dbReference type="SAM" id="Phobius"/>
    </source>
</evidence>
<reference evidence="2 3" key="1">
    <citation type="submission" date="2017-03" db="EMBL/GenBank/DDBJ databases">
        <authorList>
            <person name="Afonso C.L."/>
            <person name="Miller P.J."/>
            <person name="Scott M.A."/>
            <person name="Spackman E."/>
            <person name="Goraichik I."/>
            <person name="Dimitrov K.M."/>
            <person name="Suarez D.L."/>
            <person name="Swayne D.E."/>
        </authorList>
    </citation>
    <scope>NUCLEOTIDE SEQUENCE [LARGE SCALE GENOMIC DNA]</scope>
    <source>
        <strain evidence="2">PRJEB14757</strain>
    </source>
</reference>
<feature type="transmembrane region" description="Helical" evidence="1">
    <location>
        <begin position="98"/>
        <end position="123"/>
    </location>
</feature>
<feature type="transmembrane region" description="Helical" evidence="1">
    <location>
        <begin position="58"/>
        <end position="78"/>
    </location>
</feature>
<feature type="transmembrane region" description="Helical" evidence="1">
    <location>
        <begin position="18"/>
        <end position="38"/>
    </location>
</feature>
<protein>
    <submittedName>
        <fullName evidence="2">Uncharacterized protein</fullName>
    </submittedName>
</protein>
<organism evidence="2 3">
    <name type="scientific">Desulfamplus magnetovallimortis</name>
    <dbReference type="NCBI Taxonomy" id="1246637"/>
    <lineage>
        <taxon>Bacteria</taxon>
        <taxon>Pseudomonadati</taxon>
        <taxon>Thermodesulfobacteriota</taxon>
        <taxon>Desulfobacteria</taxon>
        <taxon>Desulfobacterales</taxon>
        <taxon>Desulfobacteraceae</taxon>
        <taxon>Desulfamplus</taxon>
    </lineage>
</organism>
<sequence length="164" mass="18576">MSYDDTEDRKLEQGWKTIIIIWMAMLASLGIYLIVFNLAEIRLNMYFDASLPLDTIRYALYGVSVATLVGVFYLRSYLLDTKRPFKYNQNKTPQHPAVARYSITVIICLALLESIGIYGVVLFLLSGDIGVLYQLIAVSAAGMIYFRPRKEELIALADEITSMT</sequence>